<geneLocation type="plasmid" evidence="1">
    <name>unnamed</name>
</geneLocation>
<accession>M1FXD7</accession>
<sequence>MKPYDQFGTDRGDMTGSVTGGGVVVAIHRIGAWRIDHRRLRTVIGNGAIGRLTVVGTIGRELANRRVDLILSRRHLRIVTGILIGHDMCDDVSAISIERQVQFAPTLAEFGTMLFLWPLPRAVDLQTGAVYEDVHGSVLRDAITWELVRRSRLDCPTAQGRMIGNGKAQPRQLQHRRSQTLRLTQPQAEYQAQHQGRLDRKIGIARLATACCPLRRLPGRQCLWRHPEREAPTLTKARLVFRPVRDFELHLPDMMAAGGIVHKQHLLRSRHFQLLLQARGRLHQFVELGKYCHLLRAQEGRSGDPCICLKYISGLCYILTMH</sequence>
<evidence type="ECO:0000313" key="1">
    <source>
        <dbReference type="EMBL" id="AFV27404.1"/>
    </source>
</evidence>
<dbReference type="EMBL" id="JQ728484">
    <property type="protein sequence ID" value="AFV27404.1"/>
    <property type="molecule type" value="Genomic_DNA"/>
</dbReference>
<dbReference type="AlphaFoldDB" id="M1FXD7"/>
<organism evidence="1">
    <name type="scientific">Vibrio coralliilyticus</name>
    <dbReference type="NCBI Taxonomy" id="190893"/>
    <lineage>
        <taxon>Bacteria</taxon>
        <taxon>Pseudomonadati</taxon>
        <taxon>Pseudomonadota</taxon>
        <taxon>Gammaproteobacteria</taxon>
        <taxon>Vibrionales</taxon>
        <taxon>Vibrionaceae</taxon>
        <taxon>Vibrio</taxon>
    </lineage>
</organism>
<proteinExistence type="predicted"/>
<protein>
    <submittedName>
        <fullName evidence="1">Uncharacterized protein</fullName>
    </submittedName>
</protein>
<reference evidence="1" key="1">
    <citation type="submission" date="2012-02" db="EMBL/GenBank/DDBJ databases">
        <title>Analysis of a novel plasmid from the coral pathogen Vibrio coralliilyticus reveals two potential 'ecological islands'.</title>
        <authorList>
            <person name="McConoughey J.E."/>
            <person name="Hill S.A."/>
            <person name="Hudspeth M.E.S."/>
        </authorList>
    </citation>
    <scope>NUCLEOTIDE SEQUENCE</scope>
    <source>
        <strain evidence="1">ATCC BAA-450</strain>
        <plasmid evidence="1">unnamed</plasmid>
    </source>
</reference>
<keyword evidence="1" id="KW-0614">Plasmid</keyword>
<name>M1FXD7_9VIBR</name>